<dbReference type="InterPro" id="IPR029058">
    <property type="entry name" value="AB_hydrolase_fold"/>
</dbReference>
<dbReference type="Proteomes" id="UP001340816">
    <property type="component" value="Chromosome"/>
</dbReference>
<dbReference type="RefSeq" id="WP_326761312.1">
    <property type="nucleotide sequence ID" value="NZ_CP109135.1"/>
</dbReference>
<evidence type="ECO:0000259" key="3">
    <source>
        <dbReference type="Pfam" id="PF00975"/>
    </source>
</evidence>
<sequence>MTTTEYLARTPQPHMPVRLLCFPFAGGGASAYARWQRELDARGASVDVLPVRLPGREGRSGEPRFTELTSLVEELDEELDEVLASPHLLYGHSMGALIAYALIRRRQERGAPLPRAALLAAYRAPHLPPPRIDSDANADADFGAGSGSGAESGAESGADFDLAHALVALGGLPEALLGHPEWLRALLPVVRDDLALCASAGSAGGPVRVPLHLFAGADDSLVRASEVTAWRRYAARGCEVRVLPGGHFFLRTHEGRLLDEVAPLVRRYGGRRTVHAAAS</sequence>
<accession>A0ABZ1HLD6</accession>
<dbReference type="InterPro" id="IPR001031">
    <property type="entry name" value="Thioesterase"/>
</dbReference>
<proteinExistence type="inferred from homology"/>
<reference evidence="4 5" key="1">
    <citation type="submission" date="2022-10" db="EMBL/GenBank/DDBJ databases">
        <title>The complete genomes of actinobacterial strains from the NBC collection.</title>
        <authorList>
            <person name="Joergensen T.S."/>
            <person name="Alvarez Arevalo M."/>
            <person name="Sterndorff E.B."/>
            <person name="Faurdal D."/>
            <person name="Vuksanovic O."/>
            <person name="Mourched A.-S."/>
            <person name="Charusanti P."/>
            <person name="Shaw S."/>
            <person name="Blin K."/>
            <person name="Weber T."/>
        </authorList>
    </citation>
    <scope>NUCLEOTIDE SEQUENCE [LARGE SCALE GENOMIC DNA]</scope>
    <source>
        <strain evidence="4 5">NBC 01752</strain>
    </source>
</reference>
<dbReference type="PANTHER" id="PTHR11487:SF0">
    <property type="entry name" value="S-ACYL FATTY ACID SYNTHASE THIOESTERASE, MEDIUM CHAIN"/>
    <property type="match status" value="1"/>
</dbReference>
<evidence type="ECO:0000313" key="5">
    <source>
        <dbReference type="Proteomes" id="UP001340816"/>
    </source>
</evidence>
<dbReference type="EMBL" id="CP109135">
    <property type="protein sequence ID" value="WSD19040.1"/>
    <property type="molecule type" value="Genomic_DNA"/>
</dbReference>
<name>A0ABZ1HLD6_STRPH</name>
<evidence type="ECO:0000256" key="2">
    <source>
        <dbReference type="SAM" id="MobiDB-lite"/>
    </source>
</evidence>
<evidence type="ECO:0000313" key="4">
    <source>
        <dbReference type="EMBL" id="WSD19040.1"/>
    </source>
</evidence>
<dbReference type="Pfam" id="PF00975">
    <property type="entry name" value="Thioesterase"/>
    <property type="match status" value="1"/>
</dbReference>
<dbReference type="Gene3D" id="3.40.50.1820">
    <property type="entry name" value="alpha/beta hydrolase"/>
    <property type="match status" value="1"/>
</dbReference>
<dbReference type="InterPro" id="IPR012223">
    <property type="entry name" value="TEII"/>
</dbReference>
<feature type="region of interest" description="Disordered" evidence="2">
    <location>
        <begin position="130"/>
        <end position="155"/>
    </location>
</feature>
<dbReference type="SUPFAM" id="SSF53474">
    <property type="entry name" value="alpha/beta-Hydrolases"/>
    <property type="match status" value="1"/>
</dbReference>
<keyword evidence="5" id="KW-1185">Reference proteome</keyword>
<evidence type="ECO:0000256" key="1">
    <source>
        <dbReference type="ARBA" id="ARBA00007169"/>
    </source>
</evidence>
<gene>
    <name evidence="4" type="ORF">OHB35_40580</name>
</gene>
<protein>
    <submittedName>
        <fullName evidence="4">Thioesterase domain-containing protein</fullName>
    </submittedName>
</protein>
<dbReference type="PANTHER" id="PTHR11487">
    <property type="entry name" value="THIOESTERASE"/>
    <property type="match status" value="1"/>
</dbReference>
<comment type="similarity">
    <text evidence="1">Belongs to the thioesterase family.</text>
</comment>
<organism evidence="4 5">
    <name type="scientific">Streptomyces phaeochromogenes</name>
    <dbReference type="NCBI Taxonomy" id="1923"/>
    <lineage>
        <taxon>Bacteria</taxon>
        <taxon>Bacillati</taxon>
        <taxon>Actinomycetota</taxon>
        <taxon>Actinomycetes</taxon>
        <taxon>Kitasatosporales</taxon>
        <taxon>Streptomycetaceae</taxon>
        <taxon>Streptomyces</taxon>
        <taxon>Streptomyces phaeochromogenes group</taxon>
    </lineage>
</organism>
<feature type="domain" description="Thioesterase" evidence="3">
    <location>
        <begin position="18"/>
        <end position="259"/>
    </location>
</feature>